<dbReference type="GO" id="GO:0046579">
    <property type="term" value="P:positive regulation of Ras protein signal transduction"/>
    <property type="evidence" value="ECO:0007669"/>
    <property type="project" value="TreeGrafter"/>
</dbReference>
<sequence length="440" mass="48006">MVKSRSRTESGTSGRKTVSHLTLHYLQWPTILMNFAFSAAHSSRIRKTSQAKKPLLKRSSSSPFAELPRRKPLQRSKSKPEGSVEDEDLFEKQLDDVGLVNTLATELSLRDVSQILKHELDHMFDPIAENGGFNSVRVSEILNFRRALPPALTVAHVHAVSQSPTAIEREILHLSREGILRKIVVPGRGMGGANVGDSLILWENLQRLIRSATEVDAGLADKFLADLECKRTLYTITSESYTAAEVTGLMRSGFVTSTSALHTSASLTSRPETGSTQANLSISQISKGASGSVAAIGGEGAIYEAGGRGGLRRDSSQLNPKVGNVTLNTPLQLSLPGMGPFLRLLTAARSHFVALVTKSRFREMPLYLLRERWAGGVSADDPAARAKKYRREFAGVLPAQTRKWKQFYGLSFDWILAECLGAGLVEVFETGSVGRAVRIP</sequence>
<comment type="caution">
    <text evidence="3">The sequence shown here is derived from an EMBL/GenBank/DDBJ whole genome shotgun (WGS) entry which is preliminary data.</text>
</comment>
<dbReference type="Pfam" id="PF10494">
    <property type="entry name" value="Stk19"/>
    <property type="match status" value="1"/>
</dbReference>
<feature type="region of interest" description="Disordered" evidence="2">
    <location>
        <begin position="48"/>
        <end position="87"/>
    </location>
</feature>
<evidence type="ECO:0008006" key="5">
    <source>
        <dbReference type="Google" id="ProtNLM"/>
    </source>
</evidence>
<evidence type="ECO:0000313" key="4">
    <source>
        <dbReference type="Proteomes" id="UP001161017"/>
    </source>
</evidence>
<proteinExistence type="inferred from homology"/>
<evidence type="ECO:0000256" key="1">
    <source>
        <dbReference type="ARBA" id="ARBA00093458"/>
    </source>
</evidence>
<dbReference type="InterPro" id="IPR018865">
    <property type="entry name" value="STK19-like"/>
</dbReference>
<dbReference type="Proteomes" id="UP001161017">
    <property type="component" value="Unassembled WGS sequence"/>
</dbReference>
<evidence type="ECO:0000256" key="2">
    <source>
        <dbReference type="SAM" id="MobiDB-lite"/>
    </source>
</evidence>
<organism evidence="3 4">
    <name type="scientific">Ramalina farinacea</name>
    <dbReference type="NCBI Taxonomy" id="258253"/>
    <lineage>
        <taxon>Eukaryota</taxon>
        <taxon>Fungi</taxon>
        <taxon>Dikarya</taxon>
        <taxon>Ascomycota</taxon>
        <taxon>Pezizomycotina</taxon>
        <taxon>Lecanoromycetes</taxon>
        <taxon>OSLEUM clade</taxon>
        <taxon>Lecanoromycetidae</taxon>
        <taxon>Lecanorales</taxon>
        <taxon>Lecanorineae</taxon>
        <taxon>Ramalinaceae</taxon>
        <taxon>Ramalina</taxon>
    </lineage>
</organism>
<dbReference type="PANTHER" id="PTHR15243:SF0">
    <property type="entry name" value="SERINE_THREONINE-PROTEIN KINASE 19"/>
    <property type="match status" value="1"/>
</dbReference>
<evidence type="ECO:0000313" key="3">
    <source>
        <dbReference type="EMBL" id="MDI1493339.1"/>
    </source>
</evidence>
<gene>
    <name evidence="3" type="ORF">OHK93_005127</name>
</gene>
<dbReference type="EMBL" id="JAPUFD010000025">
    <property type="protein sequence ID" value="MDI1493339.1"/>
    <property type="molecule type" value="Genomic_DNA"/>
</dbReference>
<keyword evidence="4" id="KW-1185">Reference proteome</keyword>
<name>A0AA43QXE2_9LECA</name>
<comment type="similarity">
    <text evidence="1">Belongs to the STK19 family.</text>
</comment>
<dbReference type="AlphaFoldDB" id="A0AA43QXE2"/>
<protein>
    <recommendedName>
        <fullName evidence="5">Serine-threonine protein kinase 19</fullName>
    </recommendedName>
</protein>
<accession>A0AA43QXE2</accession>
<dbReference type="PANTHER" id="PTHR15243">
    <property type="entry name" value="SERINE/THREONINE-PROTEIN KINASE 19"/>
    <property type="match status" value="1"/>
</dbReference>
<reference evidence="3" key="1">
    <citation type="journal article" date="2023" name="Genome Biol. Evol.">
        <title>First Whole Genome Sequence and Flow Cytometry Genome Size Data for the Lichen-Forming Fungus Ramalina farinacea (Ascomycota).</title>
        <authorList>
            <person name="Llewellyn T."/>
            <person name="Mian S."/>
            <person name="Hill R."/>
            <person name="Leitch I.J."/>
            <person name="Gaya E."/>
        </authorList>
    </citation>
    <scope>NUCLEOTIDE SEQUENCE</scope>
    <source>
        <strain evidence="3">LIQ254RAFAR</strain>
    </source>
</reference>